<keyword evidence="1" id="KW-0812">Transmembrane</keyword>
<gene>
    <name evidence="3" type="ORF">GQ607_001202</name>
</gene>
<evidence type="ECO:0000256" key="1">
    <source>
        <dbReference type="SAM" id="Phobius"/>
    </source>
</evidence>
<evidence type="ECO:0000313" key="3">
    <source>
        <dbReference type="EMBL" id="KAF0331456.1"/>
    </source>
</evidence>
<feature type="signal peptide" evidence="2">
    <location>
        <begin position="1"/>
        <end position="28"/>
    </location>
</feature>
<dbReference type="AlphaFoldDB" id="A0A8H3WMQ9"/>
<sequence length="87" mass="9491">MCWSVVSGSLLLLLVLVLVFPSFVPTDGAGVDKLRIPRRRAGCGIPTQIEGAVATVIFAFLLGLLFFPLLVEKGATAHKRARWRELD</sequence>
<name>A0A8H3WMQ9_9PEZI</name>
<keyword evidence="2" id="KW-0732">Signal</keyword>
<comment type="caution">
    <text evidence="3">The sequence shown here is derived from an EMBL/GenBank/DDBJ whole genome shotgun (WGS) entry which is preliminary data.</text>
</comment>
<organism evidence="3 4">
    <name type="scientific">Colletotrichum asianum</name>
    <dbReference type="NCBI Taxonomy" id="702518"/>
    <lineage>
        <taxon>Eukaryota</taxon>
        <taxon>Fungi</taxon>
        <taxon>Dikarya</taxon>
        <taxon>Ascomycota</taxon>
        <taxon>Pezizomycotina</taxon>
        <taxon>Sordariomycetes</taxon>
        <taxon>Hypocreomycetidae</taxon>
        <taxon>Glomerellales</taxon>
        <taxon>Glomerellaceae</taxon>
        <taxon>Colletotrichum</taxon>
        <taxon>Colletotrichum gloeosporioides species complex</taxon>
    </lineage>
</organism>
<keyword evidence="1" id="KW-1133">Transmembrane helix</keyword>
<dbReference type="Proteomes" id="UP000434172">
    <property type="component" value="Unassembled WGS sequence"/>
</dbReference>
<evidence type="ECO:0000313" key="4">
    <source>
        <dbReference type="Proteomes" id="UP000434172"/>
    </source>
</evidence>
<proteinExistence type="predicted"/>
<evidence type="ECO:0000256" key="2">
    <source>
        <dbReference type="SAM" id="SignalP"/>
    </source>
</evidence>
<keyword evidence="4" id="KW-1185">Reference proteome</keyword>
<protein>
    <submittedName>
        <fullName evidence="3">Uncharacterized protein</fullName>
    </submittedName>
</protein>
<dbReference type="EMBL" id="WOWK01000003">
    <property type="protein sequence ID" value="KAF0331456.1"/>
    <property type="molecule type" value="Genomic_DNA"/>
</dbReference>
<keyword evidence="1" id="KW-0472">Membrane</keyword>
<reference evidence="3 4" key="1">
    <citation type="submission" date="2019-12" db="EMBL/GenBank/DDBJ databases">
        <title>A genome sequence resource for the geographically widespread anthracnose pathogen Colletotrichum asianum.</title>
        <authorList>
            <person name="Meng Y."/>
        </authorList>
    </citation>
    <scope>NUCLEOTIDE SEQUENCE [LARGE SCALE GENOMIC DNA]</scope>
    <source>
        <strain evidence="3 4">ICMP 18580</strain>
    </source>
</reference>
<feature type="transmembrane region" description="Helical" evidence="1">
    <location>
        <begin position="52"/>
        <end position="71"/>
    </location>
</feature>
<accession>A0A8H3WMQ9</accession>
<feature type="chain" id="PRO_5034882125" evidence="2">
    <location>
        <begin position="29"/>
        <end position="87"/>
    </location>
</feature>